<dbReference type="FunFam" id="1.10.1040.10:FF:000006">
    <property type="entry name" value="3-hydroxyisobutyrate dehydrogenase"/>
    <property type="match status" value="1"/>
</dbReference>
<keyword evidence="3 6" id="KW-0560">Oxidoreductase</keyword>
<dbReference type="GO" id="GO:0009083">
    <property type="term" value="P:branched-chain amino acid catabolic process"/>
    <property type="evidence" value="ECO:0007669"/>
    <property type="project" value="UniProtKB-KW"/>
</dbReference>
<dbReference type="InterPro" id="IPR013328">
    <property type="entry name" value="6PGD_dom2"/>
</dbReference>
<dbReference type="NCBIfam" id="TIGR01692">
    <property type="entry name" value="HIBADH"/>
    <property type="match status" value="1"/>
</dbReference>
<protein>
    <recommendedName>
        <fullName evidence="6">3-hydroxyisobutyrate dehydrogenase</fullName>
        <shortName evidence="6">HIBADH</shortName>
        <ecNumber evidence="6">1.1.1.31</ecNumber>
    </recommendedName>
</protein>
<name>A0ABD6MXA4_9PSED</name>
<feature type="domain" description="3-hydroxyisobutyrate dehydrogenase-like NAD-binding" evidence="8">
    <location>
        <begin position="165"/>
        <end position="277"/>
    </location>
</feature>
<dbReference type="PROSITE" id="PS00895">
    <property type="entry name" value="3_HYDROXYISOBUT_DH"/>
    <property type="match status" value="1"/>
</dbReference>
<dbReference type="Gene3D" id="3.40.50.720">
    <property type="entry name" value="NAD(P)-binding Rossmann-like Domain"/>
    <property type="match status" value="1"/>
</dbReference>
<evidence type="ECO:0000259" key="7">
    <source>
        <dbReference type="Pfam" id="PF03446"/>
    </source>
</evidence>
<sequence length="303" mass="31089">MSSIGFIGLGNMGLPMVLNLIKAGHSVKGFDVNTSVMDAVTAKGGQAVSSAVDAAESSEIVITMLPNSSVMESVYLGESGLIAQGVKGKLFIDCSTIDPSTSRKVAAALEALDGAFLDAPVSGGIMGAQAGTLCFMVGGREDVLSRANPVFECMGKKIIHAGGPGSGQLAKICNNLMAGILMAGTAEALALGAKNGLSPKVLSEVMVGSSGGNFMVEKWNPWPNLMPGVPASNNYHGGFHVKLMLKDLGLAIDCAQDSNAAVPLGAAARNLFALHGSLVEGNELLDISSIQKLYFANIDNYKG</sequence>
<gene>
    <name evidence="9" type="primary">mmsB</name>
    <name evidence="9" type="ORF">DM819_06775</name>
</gene>
<evidence type="ECO:0000313" key="9">
    <source>
        <dbReference type="EMBL" id="NWL45578.1"/>
    </source>
</evidence>
<evidence type="ECO:0000256" key="6">
    <source>
        <dbReference type="RuleBase" id="RU910714"/>
    </source>
</evidence>
<dbReference type="GO" id="GO:0008442">
    <property type="term" value="F:3-hydroxyisobutyrate dehydrogenase activity"/>
    <property type="evidence" value="ECO:0007669"/>
    <property type="project" value="UniProtKB-EC"/>
</dbReference>
<dbReference type="EC" id="1.1.1.31" evidence="6"/>
<evidence type="ECO:0000256" key="3">
    <source>
        <dbReference type="ARBA" id="ARBA00023002"/>
    </source>
</evidence>
<dbReference type="Proteomes" id="UP000704738">
    <property type="component" value="Unassembled WGS sequence"/>
</dbReference>
<dbReference type="InterPro" id="IPR002204">
    <property type="entry name" value="3-OH-isobutyrate_DH-rel_CS"/>
</dbReference>
<evidence type="ECO:0000256" key="1">
    <source>
        <dbReference type="ARBA" id="ARBA00009080"/>
    </source>
</evidence>
<dbReference type="PANTHER" id="PTHR22981:SF7">
    <property type="entry name" value="3-HYDROXYISOBUTYRATE DEHYDROGENASE, MITOCHONDRIAL"/>
    <property type="match status" value="1"/>
</dbReference>
<evidence type="ECO:0000313" key="10">
    <source>
        <dbReference type="Proteomes" id="UP000704738"/>
    </source>
</evidence>
<dbReference type="SUPFAM" id="SSF51735">
    <property type="entry name" value="NAD(P)-binding Rossmann-fold domains"/>
    <property type="match status" value="1"/>
</dbReference>
<keyword evidence="4 6" id="KW-0520">NAD</keyword>
<dbReference type="Pfam" id="PF03446">
    <property type="entry name" value="NAD_binding_2"/>
    <property type="match status" value="1"/>
</dbReference>
<dbReference type="InterPro" id="IPR015815">
    <property type="entry name" value="HIBADH-related"/>
</dbReference>
<keyword evidence="2 6" id="KW-0101">Branched-chain amino acid catabolism</keyword>
<dbReference type="SUPFAM" id="SSF48179">
    <property type="entry name" value="6-phosphogluconate dehydrogenase C-terminal domain-like"/>
    <property type="match status" value="1"/>
</dbReference>
<evidence type="ECO:0000259" key="8">
    <source>
        <dbReference type="Pfam" id="PF14833"/>
    </source>
</evidence>
<organism evidence="9 10">
    <name type="scientific">Pseudomonas hunanensis</name>
    <dbReference type="NCBI Taxonomy" id="1247546"/>
    <lineage>
        <taxon>Bacteria</taxon>
        <taxon>Pseudomonadati</taxon>
        <taxon>Pseudomonadota</taxon>
        <taxon>Gammaproteobacteria</taxon>
        <taxon>Pseudomonadales</taxon>
        <taxon>Pseudomonadaceae</taxon>
        <taxon>Pseudomonas</taxon>
    </lineage>
</organism>
<dbReference type="InterPro" id="IPR011548">
    <property type="entry name" value="HIBADH"/>
</dbReference>
<evidence type="ECO:0000256" key="2">
    <source>
        <dbReference type="ARBA" id="ARBA00022456"/>
    </source>
</evidence>
<evidence type="ECO:0000256" key="4">
    <source>
        <dbReference type="ARBA" id="ARBA00023027"/>
    </source>
</evidence>
<dbReference type="PANTHER" id="PTHR22981">
    <property type="entry name" value="3-HYDROXYISOBUTYRATE DEHYDROGENASE-RELATED"/>
    <property type="match status" value="1"/>
</dbReference>
<dbReference type="AlphaFoldDB" id="A0ABD6MXA4"/>
<dbReference type="RefSeq" id="WP_179052615.1">
    <property type="nucleotide sequence ID" value="NZ_QJRE01000096.1"/>
</dbReference>
<comment type="similarity">
    <text evidence="1 6">Belongs to the HIBADH-related family.</text>
</comment>
<reference evidence="9 10" key="1">
    <citation type="submission" date="2018-06" db="EMBL/GenBank/DDBJ databases">
        <title>Bacteria isolated from soil of Wuhan.</title>
        <authorList>
            <person name="Xiang W."/>
            <person name="Huang C."/>
        </authorList>
    </citation>
    <scope>NUCLEOTIDE SEQUENCE [LARGE SCALE GENOMIC DNA]</scope>
    <source>
        <strain evidence="10">xwS4</strain>
    </source>
</reference>
<comment type="caution">
    <text evidence="9">The sequence shown here is derived from an EMBL/GenBank/DDBJ whole genome shotgun (WGS) entry which is preliminary data.</text>
</comment>
<comment type="pathway">
    <text evidence="6">Amino-acid degradation; L-valine degradation.</text>
</comment>
<dbReference type="Pfam" id="PF14833">
    <property type="entry name" value="NAD_binding_11"/>
    <property type="match status" value="1"/>
</dbReference>
<comment type="catalytic activity">
    <reaction evidence="6">
        <text>3-hydroxy-2-methylpropanoate + NAD(+) = 2-methyl-3-oxopropanoate + NADH + H(+)</text>
        <dbReference type="Rhea" id="RHEA:17681"/>
        <dbReference type="ChEBI" id="CHEBI:11805"/>
        <dbReference type="ChEBI" id="CHEBI:15378"/>
        <dbReference type="ChEBI" id="CHEBI:57540"/>
        <dbReference type="ChEBI" id="CHEBI:57700"/>
        <dbReference type="ChEBI" id="CHEBI:57945"/>
        <dbReference type="EC" id="1.1.1.31"/>
    </reaction>
</comment>
<dbReference type="InterPro" id="IPR008927">
    <property type="entry name" value="6-PGluconate_DH-like_C_sf"/>
</dbReference>
<dbReference type="Gene3D" id="1.10.1040.10">
    <property type="entry name" value="N-(1-d-carboxylethyl)-l-norvaline Dehydrogenase, domain 2"/>
    <property type="match status" value="1"/>
</dbReference>
<dbReference type="InterPro" id="IPR006115">
    <property type="entry name" value="6PGDH_NADP-bd"/>
</dbReference>
<proteinExistence type="inferred from homology"/>
<dbReference type="InterPro" id="IPR036291">
    <property type="entry name" value="NAD(P)-bd_dom_sf"/>
</dbReference>
<feature type="active site" evidence="5">
    <location>
        <position position="171"/>
    </location>
</feature>
<dbReference type="InterPro" id="IPR029154">
    <property type="entry name" value="HIBADH-like_NADP-bd"/>
</dbReference>
<feature type="domain" description="6-phosphogluconate dehydrogenase NADP-binding" evidence="7">
    <location>
        <begin position="3"/>
        <end position="162"/>
    </location>
</feature>
<dbReference type="EMBL" id="QJRE01000096">
    <property type="protein sequence ID" value="NWL45578.1"/>
    <property type="molecule type" value="Genomic_DNA"/>
</dbReference>
<dbReference type="PIRSF" id="PIRSF000103">
    <property type="entry name" value="HIBADH"/>
    <property type="match status" value="1"/>
</dbReference>
<accession>A0ABD6MXA4</accession>
<evidence type="ECO:0000256" key="5">
    <source>
        <dbReference type="PIRSR" id="PIRSR000103-1"/>
    </source>
</evidence>